<name>A0A2M6WYS6_9BACT</name>
<evidence type="ECO:0000256" key="7">
    <source>
        <dbReference type="RuleBase" id="RU000492"/>
    </source>
</evidence>
<accession>A0A2M6WYS6</accession>
<dbReference type="CDD" id="cd18787">
    <property type="entry name" value="SF2_C_DEAD"/>
    <property type="match status" value="1"/>
</dbReference>
<dbReference type="SMART" id="SM00487">
    <property type="entry name" value="DEXDc"/>
    <property type="match status" value="1"/>
</dbReference>
<dbReference type="PANTHER" id="PTHR47959">
    <property type="entry name" value="ATP-DEPENDENT RNA HELICASE RHLE-RELATED"/>
    <property type="match status" value="1"/>
</dbReference>
<evidence type="ECO:0000256" key="2">
    <source>
        <dbReference type="ARBA" id="ARBA00022801"/>
    </source>
</evidence>
<dbReference type="PROSITE" id="PS00039">
    <property type="entry name" value="DEAD_ATP_HELICASE"/>
    <property type="match status" value="1"/>
</dbReference>
<keyword evidence="1 7" id="KW-0547">Nucleotide-binding</keyword>
<evidence type="ECO:0000256" key="1">
    <source>
        <dbReference type="ARBA" id="ARBA00022741"/>
    </source>
</evidence>
<dbReference type="Gene3D" id="3.40.50.300">
    <property type="entry name" value="P-loop containing nucleotide triphosphate hydrolases"/>
    <property type="match status" value="2"/>
</dbReference>
<evidence type="ECO:0000256" key="6">
    <source>
        <dbReference type="PROSITE-ProRule" id="PRU00552"/>
    </source>
</evidence>
<dbReference type="Pfam" id="PF00271">
    <property type="entry name" value="Helicase_C"/>
    <property type="match status" value="1"/>
</dbReference>
<evidence type="ECO:0000256" key="4">
    <source>
        <dbReference type="ARBA" id="ARBA00022840"/>
    </source>
</evidence>
<comment type="caution">
    <text evidence="12">The sequence shown here is derived from an EMBL/GenBank/DDBJ whole genome shotgun (WGS) entry which is preliminary data.</text>
</comment>
<dbReference type="InterPro" id="IPR014014">
    <property type="entry name" value="RNA_helicase_DEAD_Q_motif"/>
</dbReference>
<dbReference type="PROSITE" id="PS51192">
    <property type="entry name" value="HELICASE_ATP_BIND_1"/>
    <property type="match status" value="1"/>
</dbReference>
<evidence type="ECO:0000256" key="3">
    <source>
        <dbReference type="ARBA" id="ARBA00022806"/>
    </source>
</evidence>
<feature type="compositionally biased region" description="Low complexity" evidence="8">
    <location>
        <begin position="452"/>
        <end position="464"/>
    </location>
</feature>
<comment type="similarity">
    <text evidence="5 7">Belongs to the DEAD box helicase family.</text>
</comment>
<feature type="short sequence motif" description="Q motif" evidence="6">
    <location>
        <begin position="34"/>
        <end position="62"/>
    </location>
</feature>
<dbReference type="EMBL" id="PEZP01000040">
    <property type="protein sequence ID" value="PIT97907.1"/>
    <property type="molecule type" value="Genomic_DNA"/>
</dbReference>
<protein>
    <submittedName>
        <fullName evidence="12">ATP-dependent helicase</fullName>
    </submittedName>
</protein>
<evidence type="ECO:0000313" key="12">
    <source>
        <dbReference type="EMBL" id="PIT97907.1"/>
    </source>
</evidence>
<dbReference type="InterPro" id="IPR000629">
    <property type="entry name" value="RNA-helicase_DEAD-box_CS"/>
</dbReference>
<dbReference type="InterPro" id="IPR027417">
    <property type="entry name" value="P-loop_NTPase"/>
</dbReference>
<dbReference type="SMART" id="SM00490">
    <property type="entry name" value="HELICc"/>
    <property type="match status" value="1"/>
</dbReference>
<keyword evidence="2 7" id="KW-0378">Hydrolase</keyword>
<dbReference type="PROSITE" id="PS51195">
    <property type="entry name" value="Q_MOTIF"/>
    <property type="match status" value="1"/>
</dbReference>
<dbReference type="InterPro" id="IPR001650">
    <property type="entry name" value="Helicase_C-like"/>
</dbReference>
<feature type="domain" description="Helicase C-terminal" evidence="10">
    <location>
        <begin position="260"/>
        <end position="403"/>
    </location>
</feature>
<dbReference type="Proteomes" id="UP000230731">
    <property type="component" value="Unassembled WGS sequence"/>
</dbReference>
<sequence>MDSTAWRDICVTKAGLGSLLSTMSQPPTSSTGGPRFSDLGVSPRLLAILDQLRFTVPTPIQLQAIPVAAEGKDVIGIAQTGTGKTLAFVLPLIQQVAARKRQGLIIAPTRELALQIDEVVGKIGQTLGVRRALLIGGASMQQQIVDVRRRPHVLIGTPGRIIDHLEGGRIHLEQVGVLVLDEADRMLDMGFAPQIKRILAKVPHERQTLLFSATMPADIVKIAAMHMQMPVRVEVARAGTVAQQVDQELFIVRREDKLRLLDKLLDTYQGTVLVFSRTKYGAKKICRAVREMGHSVAEIHSNLSLPQRRRALAGFKSGQFRVLVATDIAARGIDVTNISAVINFDLPDNAEDYVHRVGRTGRAGQPGQAVSFVTPDQRGTVRDIERLVRAALAISPLPELPAARHVSVHQSDNRRRRGDYQQANRGRRANARNRREPAGGGRGRDSRRRGAPARGASQRARVHL</sequence>
<dbReference type="InterPro" id="IPR011545">
    <property type="entry name" value="DEAD/DEAH_box_helicase_dom"/>
</dbReference>
<feature type="domain" description="DEAD-box RNA helicase Q" evidence="11">
    <location>
        <begin position="34"/>
        <end position="62"/>
    </location>
</feature>
<dbReference type="GO" id="GO:0005524">
    <property type="term" value="F:ATP binding"/>
    <property type="evidence" value="ECO:0007669"/>
    <property type="project" value="UniProtKB-KW"/>
</dbReference>
<evidence type="ECO:0000259" key="9">
    <source>
        <dbReference type="PROSITE" id="PS51192"/>
    </source>
</evidence>
<dbReference type="GO" id="GO:0005829">
    <property type="term" value="C:cytosol"/>
    <property type="evidence" value="ECO:0007669"/>
    <property type="project" value="TreeGrafter"/>
</dbReference>
<dbReference type="InterPro" id="IPR044742">
    <property type="entry name" value="DEAD/DEAH_RhlB"/>
</dbReference>
<dbReference type="PROSITE" id="PS51194">
    <property type="entry name" value="HELICASE_CTER"/>
    <property type="match status" value="1"/>
</dbReference>
<dbReference type="GO" id="GO:0003724">
    <property type="term" value="F:RNA helicase activity"/>
    <property type="evidence" value="ECO:0007669"/>
    <property type="project" value="InterPro"/>
</dbReference>
<dbReference type="GO" id="GO:0016787">
    <property type="term" value="F:hydrolase activity"/>
    <property type="evidence" value="ECO:0007669"/>
    <property type="project" value="UniProtKB-KW"/>
</dbReference>
<dbReference type="CDD" id="cd00268">
    <property type="entry name" value="DEADc"/>
    <property type="match status" value="1"/>
</dbReference>
<dbReference type="InterPro" id="IPR050079">
    <property type="entry name" value="DEAD_box_RNA_helicase"/>
</dbReference>
<dbReference type="InterPro" id="IPR014001">
    <property type="entry name" value="Helicase_ATP-bd"/>
</dbReference>
<dbReference type="AlphaFoldDB" id="A0A2M6WYS6"/>
<evidence type="ECO:0000259" key="11">
    <source>
        <dbReference type="PROSITE" id="PS51195"/>
    </source>
</evidence>
<evidence type="ECO:0000259" key="10">
    <source>
        <dbReference type="PROSITE" id="PS51194"/>
    </source>
</evidence>
<keyword evidence="3 7" id="KW-0347">Helicase</keyword>
<dbReference type="GO" id="GO:0003676">
    <property type="term" value="F:nucleic acid binding"/>
    <property type="evidence" value="ECO:0007669"/>
    <property type="project" value="InterPro"/>
</dbReference>
<keyword evidence="4 7" id="KW-0067">ATP-binding</keyword>
<evidence type="ECO:0000256" key="5">
    <source>
        <dbReference type="ARBA" id="ARBA00038437"/>
    </source>
</evidence>
<evidence type="ECO:0000256" key="8">
    <source>
        <dbReference type="SAM" id="MobiDB-lite"/>
    </source>
</evidence>
<dbReference type="Pfam" id="PF00270">
    <property type="entry name" value="DEAD"/>
    <property type="match status" value="1"/>
</dbReference>
<feature type="domain" description="Helicase ATP-binding" evidence="9">
    <location>
        <begin position="65"/>
        <end position="233"/>
    </location>
</feature>
<reference evidence="13" key="1">
    <citation type="submission" date="2017-09" db="EMBL/GenBank/DDBJ databases">
        <title>Depth-based differentiation of microbial function through sediment-hosted aquifers and enrichment of novel symbionts in the deep terrestrial subsurface.</title>
        <authorList>
            <person name="Probst A.J."/>
            <person name="Ladd B."/>
            <person name="Jarett J.K."/>
            <person name="Geller-Mcgrath D.E."/>
            <person name="Sieber C.M.K."/>
            <person name="Emerson J.B."/>
            <person name="Anantharaman K."/>
            <person name="Thomas B.C."/>
            <person name="Malmstrom R."/>
            <person name="Stieglmeier M."/>
            <person name="Klingl A."/>
            <person name="Woyke T."/>
            <person name="Ryan C.M."/>
            <person name="Banfield J.F."/>
        </authorList>
    </citation>
    <scope>NUCLEOTIDE SEQUENCE [LARGE SCALE GENOMIC DNA]</scope>
</reference>
<evidence type="ECO:0000313" key="13">
    <source>
        <dbReference type="Proteomes" id="UP000230731"/>
    </source>
</evidence>
<dbReference type="PANTHER" id="PTHR47959:SF13">
    <property type="entry name" value="ATP-DEPENDENT RNA HELICASE RHLE"/>
    <property type="match status" value="1"/>
</dbReference>
<organism evidence="12 13">
    <name type="scientific">Candidatus Andersenbacteria bacterium CG10_big_fil_rev_8_21_14_0_10_54_11</name>
    <dbReference type="NCBI Taxonomy" id="1974485"/>
    <lineage>
        <taxon>Bacteria</taxon>
        <taxon>Candidatus Anderseniibacteriota</taxon>
    </lineage>
</organism>
<proteinExistence type="inferred from homology"/>
<dbReference type="SUPFAM" id="SSF52540">
    <property type="entry name" value="P-loop containing nucleoside triphosphate hydrolases"/>
    <property type="match status" value="1"/>
</dbReference>
<gene>
    <name evidence="12" type="ORF">COT71_03565</name>
</gene>
<feature type="region of interest" description="Disordered" evidence="8">
    <location>
        <begin position="403"/>
        <end position="464"/>
    </location>
</feature>